<evidence type="ECO:0000259" key="1">
    <source>
        <dbReference type="Pfam" id="PF13456"/>
    </source>
</evidence>
<gene>
    <name evidence="2" type="ORF">FSB_LOCUS18698</name>
</gene>
<reference evidence="2" key="1">
    <citation type="submission" date="2018-02" db="EMBL/GenBank/DDBJ databases">
        <authorList>
            <person name="Cohen D.B."/>
            <person name="Kent A.D."/>
        </authorList>
    </citation>
    <scope>NUCLEOTIDE SEQUENCE</scope>
</reference>
<dbReference type="AlphaFoldDB" id="A0A2N9FJ27"/>
<dbReference type="GO" id="GO:0003676">
    <property type="term" value="F:nucleic acid binding"/>
    <property type="evidence" value="ECO:0007669"/>
    <property type="project" value="InterPro"/>
</dbReference>
<proteinExistence type="predicted"/>
<name>A0A2N9FJ27_FAGSY</name>
<organism evidence="2">
    <name type="scientific">Fagus sylvatica</name>
    <name type="common">Beechnut</name>
    <dbReference type="NCBI Taxonomy" id="28930"/>
    <lineage>
        <taxon>Eukaryota</taxon>
        <taxon>Viridiplantae</taxon>
        <taxon>Streptophyta</taxon>
        <taxon>Embryophyta</taxon>
        <taxon>Tracheophyta</taxon>
        <taxon>Spermatophyta</taxon>
        <taxon>Magnoliopsida</taxon>
        <taxon>eudicotyledons</taxon>
        <taxon>Gunneridae</taxon>
        <taxon>Pentapetalae</taxon>
        <taxon>rosids</taxon>
        <taxon>fabids</taxon>
        <taxon>Fagales</taxon>
        <taxon>Fagaceae</taxon>
        <taxon>Fagus</taxon>
    </lineage>
</organism>
<dbReference type="InterPro" id="IPR044730">
    <property type="entry name" value="RNase_H-like_dom_plant"/>
</dbReference>
<dbReference type="GO" id="GO:0004523">
    <property type="term" value="F:RNA-DNA hybrid ribonuclease activity"/>
    <property type="evidence" value="ECO:0007669"/>
    <property type="project" value="InterPro"/>
</dbReference>
<dbReference type="Gene3D" id="3.30.420.10">
    <property type="entry name" value="Ribonuclease H-like superfamily/Ribonuclease H"/>
    <property type="match status" value="1"/>
</dbReference>
<accession>A0A2N9FJ27</accession>
<dbReference type="EMBL" id="OIVN01001180">
    <property type="protein sequence ID" value="SPC90816.1"/>
    <property type="molecule type" value="Genomic_DNA"/>
</dbReference>
<dbReference type="PANTHER" id="PTHR47074:SF48">
    <property type="entry name" value="POLYNUCLEOTIDYL TRANSFERASE, RIBONUCLEASE H-LIKE SUPERFAMILY PROTEIN"/>
    <property type="match status" value="1"/>
</dbReference>
<feature type="domain" description="RNase H type-1" evidence="1">
    <location>
        <begin position="71"/>
        <end position="193"/>
    </location>
</feature>
<dbReference type="InterPro" id="IPR002156">
    <property type="entry name" value="RNaseH_domain"/>
</dbReference>
<protein>
    <recommendedName>
        <fullName evidence="1">RNase H type-1 domain-containing protein</fullName>
    </recommendedName>
</protein>
<dbReference type="InterPro" id="IPR012337">
    <property type="entry name" value="RNaseH-like_sf"/>
</dbReference>
<sequence>MFTTMCWAIWQRRNKLRLNKPVDKIENTGFFARGYLEEFSQCQNQSFNAPRQPPQPAARWMRPVRCRFKVNYDGAIFQNSVDAGLGVVIRDHTGQAIATLSQKIKYPHSVEATEALAARRAVQFAIDLGLSEAEFEGDSSTITDALSSGSYNQAVFGSIIEDARSLASRMHCYFFSHVKRSGNVVAHTLARRAQFCLIPAIRMGHVPADLESLLLQDSSSLI</sequence>
<dbReference type="PANTHER" id="PTHR47074">
    <property type="entry name" value="BNAC02G40300D PROTEIN"/>
    <property type="match status" value="1"/>
</dbReference>
<dbReference type="Pfam" id="PF13456">
    <property type="entry name" value="RVT_3"/>
    <property type="match status" value="1"/>
</dbReference>
<dbReference type="InterPro" id="IPR052929">
    <property type="entry name" value="RNase_H-like_EbsB-rel"/>
</dbReference>
<evidence type="ECO:0000313" key="2">
    <source>
        <dbReference type="EMBL" id="SPC90816.1"/>
    </source>
</evidence>
<dbReference type="CDD" id="cd06222">
    <property type="entry name" value="RNase_H_like"/>
    <property type="match status" value="1"/>
</dbReference>
<dbReference type="SUPFAM" id="SSF53098">
    <property type="entry name" value="Ribonuclease H-like"/>
    <property type="match status" value="1"/>
</dbReference>
<dbReference type="InterPro" id="IPR036397">
    <property type="entry name" value="RNaseH_sf"/>
</dbReference>